<feature type="transmembrane region" description="Helical" evidence="1">
    <location>
        <begin position="20"/>
        <end position="40"/>
    </location>
</feature>
<feature type="transmembrane region" description="Helical" evidence="1">
    <location>
        <begin position="98"/>
        <end position="123"/>
    </location>
</feature>
<reference evidence="3" key="1">
    <citation type="submission" date="2016-10" db="EMBL/GenBank/DDBJ databases">
        <authorList>
            <person name="Varghese N."/>
            <person name="Submissions S."/>
        </authorList>
    </citation>
    <scope>NUCLEOTIDE SEQUENCE [LARGE SCALE GENOMIC DNA]</scope>
    <source>
        <strain evidence="3">DSM 46136</strain>
    </source>
</reference>
<name>A0A1I7CKF4_9ACTN</name>
<evidence type="ECO:0000313" key="2">
    <source>
        <dbReference type="EMBL" id="SFT99896.1"/>
    </source>
</evidence>
<dbReference type="Pfam" id="PF12730">
    <property type="entry name" value="ABC2_membrane_4"/>
    <property type="match status" value="1"/>
</dbReference>
<dbReference type="EMBL" id="FPBA01000023">
    <property type="protein sequence ID" value="SFT99896.1"/>
    <property type="molecule type" value="Genomic_DNA"/>
</dbReference>
<evidence type="ECO:0000256" key="1">
    <source>
        <dbReference type="SAM" id="Phobius"/>
    </source>
</evidence>
<keyword evidence="1" id="KW-1133">Transmembrane helix</keyword>
<feature type="transmembrane region" description="Helical" evidence="1">
    <location>
        <begin position="217"/>
        <end position="242"/>
    </location>
</feature>
<dbReference type="RefSeq" id="WP_093583162.1">
    <property type="nucleotide sequence ID" value="NZ_FPBA01000023.1"/>
</dbReference>
<feature type="transmembrane region" description="Helical" evidence="1">
    <location>
        <begin position="143"/>
        <end position="165"/>
    </location>
</feature>
<organism evidence="2 3">
    <name type="scientific">Geodermatophilus amargosae</name>
    <dbReference type="NCBI Taxonomy" id="1296565"/>
    <lineage>
        <taxon>Bacteria</taxon>
        <taxon>Bacillati</taxon>
        <taxon>Actinomycetota</taxon>
        <taxon>Actinomycetes</taxon>
        <taxon>Geodermatophilales</taxon>
        <taxon>Geodermatophilaceae</taxon>
        <taxon>Geodermatophilus</taxon>
    </lineage>
</organism>
<gene>
    <name evidence="2" type="ORF">SAMN05660657_04578</name>
</gene>
<accession>A0A1I7CKF4</accession>
<keyword evidence="1" id="KW-0472">Membrane</keyword>
<proteinExistence type="predicted"/>
<dbReference type="Proteomes" id="UP000199546">
    <property type="component" value="Unassembled WGS sequence"/>
</dbReference>
<dbReference type="AlphaFoldDB" id="A0A1I7CKF4"/>
<keyword evidence="3" id="KW-1185">Reference proteome</keyword>
<protein>
    <submittedName>
        <fullName evidence="2">ABC-2 type transport system permease protein</fullName>
    </submittedName>
</protein>
<keyword evidence="1" id="KW-0812">Transmembrane</keyword>
<feature type="transmembrane region" description="Helical" evidence="1">
    <location>
        <begin position="172"/>
        <end position="192"/>
    </location>
</feature>
<dbReference type="STRING" id="1296565.SAMN05660657_04578"/>
<sequence>MTAVLRAEWIKATTLRSTWLTLLGYVVAVAGIGVGVVASVGDVEAAQPDYDPGTIAFYGLNFGHVAVIVLAVLLTAGEYARKTVHTSLVAVPRRGAFLAAKLTVGAVLVLVTAAATALATLLLTQAVLGAPGVSLATPGMLRATVAAALYPTLLAVVCMAVGMLVRDQAGALALLVPFFFLLSPLLELVPVLQRAAVFLPDRAGAVAVRLHSRPIDVFGPVAGLGILALWAAAAALLAWWALRRRDA</sequence>
<evidence type="ECO:0000313" key="3">
    <source>
        <dbReference type="Proteomes" id="UP000199546"/>
    </source>
</evidence>
<feature type="transmembrane region" description="Helical" evidence="1">
    <location>
        <begin position="55"/>
        <end position="77"/>
    </location>
</feature>